<reference evidence="2" key="1">
    <citation type="journal article" date="2018" name="Nat. Plants">
        <title>Whole-genome landscape of Medicago truncatula symbiotic genes.</title>
        <authorList>
            <person name="Pecrix Y."/>
            <person name="Gamas P."/>
            <person name="Carrere S."/>
        </authorList>
    </citation>
    <scope>NUCLEOTIDE SEQUENCE</scope>
    <source>
        <tissue evidence="2">Leaves</tissue>
    </source>
</reference>
<evidence type="ECO:0000313" key="2">
    <source>
        <dbReference type="EMBL" id="RHN50442.1"/>
    </source>
</evidence>
<name>A0A396HAT9_MEDTR</name>
<dbReference type="Gramene" id="rna34725">
    <property type="protein sequence ID" value="RHN50442.1"/>
    <property type="gene ID" value="gene34725"/>
</dbReference>
<feature type="compositionally biased region" description="Polar residues" evidence="1">
    <location>
        <begin position="1"/>
        <end position="21"/>
    </location>
</feature>
<feature type="region of interest" description="Disordered" evidence="1">
    <location>
        <begin position="1"/>
        <end position="49"/>
    </location>
</feature>
<dbReference type="AlphaFoldDB" id="A0A396HAT9"/>
<comment type="caution">
    <text evidence="2">The sequence shown here is derived from an EMBL/GenBank/DDBJ whole genome shotgun (WGS) entry which is preliminary data.</text>
</comment>
<gene>
    <name evidence="2" type="ORF">MtrunA17_Chr6g0457441</name>
</gene>
<sequence length="49" mass="4987">MGTMNSSRDTGSIPSLSSKPTPSLRPSSARPSARPFTLACDSGSNSDSS</sequence>
<protein>
    <submittedName>
        <fullName evidence="2">Uncharacterized protein</fullName>
    </submittedName>
</protein>
<proteinExistence type="predicted"/>
<evidence type="ECO:0000256" key="1">
    <source>
        <dbReference type="SAM" id="MobiDB-lite"/>
    </source>
</evidence>
<accession>A0A396HAT9</accession>
<dbReference type="Proteomes" id="UP000265566">
    <property type="component" value="Chromosome 6"/>
</dbReference>
<dbReference type="EMBL" id="PSQE01000006">
    <property type="protein sequence ID" value="RHN50442.1"/>
    <property type="molecule type" value="Genomic_DNA"/>
</dbReference>
<organism evidence="2">
    <name type="scientific">Medicago truncatula</name>
    <name type="common">Barrel medic</name>
    <name type="synonym">Medicago tribuloides</name>
    <dbReference type="NCBI Taxonomy" id="3880"/>
    <lineage>
        <taxon>Eukaryota</taxon>
        <taxon>Viridiplantae</taxon>
        <taxon>Streptophyta</taxon>
        <taxon>Embryophyta</taxon>
        <taxon>Tracheophyta</taxon>
        <taxon>Spermatophyta</taxon>
        <taxon>Magnoliopsida</taxon>
        <taxon>eudicotyledons</taxon>
        <taxon>Gunneridae</taxon>
        <taxon>Pentapetalae</taxon>
        <taxon>rosids</taxon>
        <taxon>fabids</taxon>
        <taxon>Fabales</taxon>
        <taxon>Fabaceae</taxon>
        <taxon>Papilionoideae</taxon>
        <taxon>50 kb inversion clade</taxon>
        <taxon>NPAAA clade</taxon>
        <taxon>Hologalegina</taxon>
        <taxon>IRL clade</taxon>
        <taxon>Trifolieae</taxon>
        <taxon>Medicago</taxon>
    </lineage>
</organism>
<feature type="compositionally biased region" description="Low complexity" evidence="1">
    <location>
        <begin position="22"/>
        <end position="35"/>
    </location>
</feature>